<keyword evidence="5" id="KW-1133">Transmembrane helix</keyword>
<evidence type="ECO:0000256" key="2">
    <source>
        <dbReference type="ARBA" id="ARBA00006462"/>
    </source>
</evidence>
<accession>A0A167BWT4</accession>
<dbReference type="InterPro" id="IPR026050">
    <property type="entry name" value="C1GALT1/C1GALT1_chp1"/>
</dbReference>
<evidence type="ECO:0000256" key="6">
    <source>
        <dbReference type="ARBA" id="ARBA00023136"/>
    </source>
</evidence>
<comment type="caution">
    <text evidence="8">The sequence shown here is derived from an EMBL/GenBank/DDBJ whole genome shotgun (WGS) entry which is preliminary data.</text>
</comment>
<comment type="subcellular location">
    <subcellularLocation>
        <location evidence="1">Membrane</location>
        <topology evidence="1">Single-pass type II membrane protein</topology>
    </subcellularLocation>
</comment>
<comment type="similarity">
    <text evidence="2">Belongs to the glycosyltransferase 31 family. Beta3-Gal-T subfamily.</text>
</comment>
<evidence type="ECO:0000256" key="4">
    <source>
        <dbReference type="ARBA" id="ARBA00022968"/>
    </source>
</evidence>
<evidence type="ECO:0000313" key="9">
    <source>
        <dbReference type="Proteomes" id="UP000076863"/>
    </source>
</evidence>
<dbReference type="GO" id="GO:0016740">
    <property type="term" value="F:transferase activity"/>
    <property type="evidence" value="ECO:0007669"/>
    <property type="project" value="UniProtKB-KW"/>
</dbReference>
<keyword evidence="3" id="KW-0812">Transmembrane</keyword>
<dbReference type="PANTHER" id="PTHR23033:SF47">
    <property type="entry name" value="APPLE DOMAIN-CONTAINING PROTEIN-RELATED"/>
    <property type="match status" value="1"/>
</dbReference>
<dbReference type="Gene3D" id="3.90.550.50">
    <property type="match status" value="1"/>
</dbReference>
<dbReference type="PANTHER" id="PTHR23033">
    <property type="entry name" value="BETA1,3-GALACTOSYLTRANSFERASE"/>
    <property type="match status" value="1"/>
</dbReference>
<proteinExistence type="inferred from homology"/>
<sequence>MVMLPLGRFLAGTPCWPLHKQFRRTVFIAAVALFFVVVLQLRYHGSPLRRAPPEPKPYHVNTIDDDNEPRTMVTSSAFHPISFPPGHNKTLQELCASFPRHLLARIQPVLKTGFTDEPGRMPSQMESCSACFQPGDLLIFSDLDDTYQGHEIIDILATLPRSYHEFESFKPYFEQKRLRDSGDAVTNPDALKAIDGWKLDKFKFLPQVQQAWQMKPNRDFYVFYETDTYVFWDPLLRFLDTLDPETPLYLGSASPGRGDEFGRNTLFANGGPGYVLSRAAVKQLLQRKIGPTGAYLDPPFAEKYRYLMHDAECCGDSALGFALWQNGIQMQALYPMFAQHPIQHLPFDAMRWCSPLFTLHKTSFDDMRALFQWEFTSRSNDIDVQYAMRHQDLWEFQKPGSEMRRTNWRNDDRFGRKVENVSIATGEECEAHCRSLGECFMWSWRGNALKECFVSEGVMLYGQEAQPEEIERKKEADPDKTEQEEGAPEEVERIPVTYMSGWIVDKVKEWKTNHDCNDTLWLSHSFSRMF</sequence>
<keyword evidence="9" id="KW-1185">Reference proteome</keyword>
<keyword evidence="8" id="KW-0808">Transferase</keyword>
<dbReference type="OrthoDB" id="414175at2759"/>
<protein>
    <submittedName>
        <fullName evidence="8">Chondroitin N-acetylgalactosaminyltransferase</fullName>
    </submittedName>
</protein>
<reference evidence="8 9" key="1">
    <citation type="journal article" date="2016" name="Genome Biol. Evol.">
        <title>Divergent and convergent evolution of fungal pathogenicity.</title>
        <authorList>
            <person name="Shang Y."/>
            <person name="Xiao G."/>
            <person name="Zheng P."/>
            <person name="Cen K."/>
            <person name="Zhan S."/>
            <person name="Wang C."/>
        </authorList>
    </citation>
    <scope>NUCLEOTIDE SEQUENCE [LARGE SCALE GENOMIC DNA]</scope>
    <source>
        <strain evidence="8 9">RCEF 3172</strain>
    </source>
</reference>
<evidence type="ECO:0000313" key="8">
    <source>
        <dbReference type="EMBL" id="OAA40506.1"/>
    </source>
</evidence>
<gene>
    <name evidence="8" type="ORF">BBO_06090</name>
</gene>
<dbReference type="AlphaFoldDB" id="A0A167BWT4"/>
<evidence type="ECO:0000256" key="3">
    <source>
        <dbReference type="ARBA" id="ARBA00022692"/>
    </source>
</evidence>
<name>A0A167BWT4_9HYPO</name>
<feature type="region of interest" description="Disordered" evidence="7">
    <location>
        <begin position="466"/>
        <end position="491"/>
    </location>
</feature>
<evidence type="ECO:0000256" key="1">
    <source>
        <dbReference type="ARBA" id="ARBA00004606"/>
    </source>
</evidence>
<organism evidence="8 9">
    <name type="scientific">Beauveria brongniartii RCEF 3172</name>
    <dbReference type="NCBI Taxonomy" id="1081107"/>
    <lineage>
        <taxon>Eukaryota</taxon>
        <taxon>Fungi</taxon>
        <taxon>Dikarya</taxon>
        <taxon>Ascomycota</taxon>
        <taxon>Pezizomycotina</taxon>
        <taxon>Sordariomycetes</taxon>
        <taxon>Hypocreomycetidae</taxon>
        <taxon>Hypocreales</taxon>
        <taxon>Cordycipitaceae</taxon>
        <taxon>Beauveria</taxon>
        <taxon>Beauveria brongniartii</taxon>
    </lineage>
</organism>
<dbReference type="EMBL" id="AZHA01000019">
    <property type="protein sequence ID" value="OAA40506.1"/>
    <property type="molecule type" value="Genomic_DNA"/>
</dbReference>
<evidence type="ECO:0000256" key="5">
    <source>
        <dbReference type="ARBA" id="ARBA00022989"/>
    </source>
</evidence>
<keyword evidence="6" id="KW-0472">Membrane</keyword>
<keyword evidence="4" id="KW-0735">Signal-anchor</keyword>
<feature type="compositionally biased region" description="Basic and acidic residues" evidence="7">
    <location>
        <begin position="469"/>
        <end position="483"/>
    </location>
</feature>
<dbReference type="Proteomes" id="UP000076863">
    <property type="component" value="Unassembled WGS sequence"/>
</dbReference>
<dbReference type="GO" id="GO:0016020">
    <property type="term" value="C:membrane"/>
    <property type="evidence" value="ECO:0007669"/>
    <property type="project" value="UniProtKB-SubCell"/>
</dbReference>
<evidence type="ECO:0000256" key="7">
    <source>
        <dbReference type="SAM" id="MobiDB-lite"/>
    </source>
</evidence>